<evidence type="ECO:0000313" key="10">
    <source>
        <dbReference type="Proteomes" id="UP000622580"/>
    </source>
</evidence>
<keyword evidence="8" id="KW-0732">Signal</keyword>
<dbReference type="EMBL" id="JAGSGD010000001">
    <property type="protein sequence ID" value="MBR7619497.1"/>
    <property type="molecule type" value="Genomic_DNA"/>
</dbReference>
<comment type="similarity">
    <text evidence="2">Belongs to the outer membrane factor (OMF) (TC 1.B.17) family.</text>
</comment>
<dbReference type="GO" id="GO:0015288">
    <property type="term" value="F:porin activity"/>
    <property type="evidence" value="ECO:0007669"/>
    <property type="project" value="TreeGrafter"/>
</dbReference>
<evidence type="ECO:0000256" key="6">
    <source>
        <dbReference type="ARBA" id="ARBA00023136"/>
    </source>
</evidence>
<evidence type="ECO:0000256" key="7">
    <source>
        <dbReference type="ARBA" id="ARBA00023237"/>
    </source>
</evidence>
<dbReference type="SUPFAM" id="SSF56954">
    <property type="entry name" value="Outer membrane efflux proteins (OEP)"/>
    <property type="match status" value="1"/>
</dbReference>
<dbReference type="NCBIfam" id="TIGR01844">
    <property type="entry name" value="type_I_sec_TolC"/>
    <property type="match status" value="1"/>
</dbReference>
<feature type="chain" id="PRO_5037878473" evidence="8">
    <location>
        <begin position="30"/>
        <end position="503"/>
    </location>
</feature>
<comment type="subcellular location">
    <subcellularLocation>
        <location evidence="1">Cell outer membrane</location>
    </subcellularLocation>
</comment>
<sequence length="503" mass="53318">MFNSRRGGLLAAVCSAGLICGLAAGPAAAETLADAIALAYDSNPTLQAQRASQRALDENYVQARSGYRPSLTASASASYQEIRTPAAARGLSIDTNGDGVPDAAGSGIREANSGSAALSLNQPLYTGGRVAAAVSAAEADILTGRENLRRVETQVLGTVITAYVDTRRDQEALRIRQENVRVLERQLEESKARFDVGEITRTDVAQSESRLAAAVSLFQSSEAQLAISRANYVAAVGQSPGDLAPEPSLAALLPASVDQAFDTAQVDNAQIRAAQYTEQASKARVAGARAERMPTIGLTARLGYTGGASPLDTDLYSRNVTGGATFTLPLFSGGLTSSRVRQTIERNNVDRIGVETARRVVLQNLTQAWSQLTAARANIGSTNTQVRAARIAAEGTRQEQQVGLRTTLDVLNAEQELRSAELAQVSARHDEYVAAASVLAQMGHLQASYLTPNVAHYDPKANFGKLRITWGWVPWEEPIAIVDSVFTPKPVEKPAPRPAPAGQ</sequence>
<proteinExistence type="inferred from homology"/>
<comment type="caution">
    <text evidence="9">The sequence shown here is derived from an EMBL/GenBank/DDBJ whole genome shotgun (WGS) entry which is preliminary data.</text>
</comment>
<dbReference type="Gene3D" id="1.20.1600.10">
    <property type="entry name" value="Outer membrane efflux proteins (OEP)"/>
    <property type="match status" value="1"/>
</dbReference>
<feature type="signal peptide" evidence="8">
    <location>
        <begin position="1"/>
        <end position="29"/>
    </location>
</feature>
<reference evidence="9" key="1">
    <citation type="submission" date="2021-04" db="EMBL/GenBank/DDBJ databases">
        <title>Draft genome assembly of strain Phenylobacterium sp. 20VBR1 using MiniION and Illumina platforms.</title>
        <authorList>
            <person name="Thomas F.A."/>
            <person name="Krishnan K.P."/>
            <person name="Sinha R.K."/>
        </authorList>
    </citation>
    <scope>NUCLEOTIDE SEQUENCE</scope>
    <source>
        <strain evidence="9">20VBR1</strain>
    </source>
</reference>
<keyword evidence="7" id="KW-0998">Cell outer membrane</keyword>
<accession>A0A941D058</accession>
<keyword evidence="3" id="KW-0813">Transport</keyword>
<dbReference type="Proteomes" id="UP000622580">
    <property type="component" value="Unassembled WGS sequence"/>
</dbReference>
<evidence type="ECO:0000256" key="3">
    <source>
        <dbReference type="ARBA" id="ARBA00022448"/>
    </source>
</evidence>
<dbReference type="PANTHER" id="PTHR30026:SF22">
    <property type="entry name" value="OUTER MEMBRANE EFFLUX PROTEIN"/>
    <property type="match status" value="1"/>
</dbReference>
<dbReference type="AlphaFoldDB" id="A0A941D058"/>
<evidence type="ECO:0000256" key="2">
    <source>
        <dbReference type="ARBA" id="ARBA00007613"/>
    </source>
</evidence>
<evidence type="ECO:0000256" key="5">
    <source>
        <dbReference type="ARBA" id="ARBA00022692"/>
    </source>
</evidence>
<keyword evidence="5" id="KW-0812">Transmembrane</keyword>
<protein>
    <submittedName>
        <fullName evidence="9">TolC family outer membrane protein</fullName>
    </submittedName>
</protein>
<name>A0A941D058_9CAUL</name>
<dbReference type="GO" id="GO:1990281">
    <property type="term" value="C:efflux pump complex"/>
    <property type="evidence" value="ECO:0007669"/>
    <property type="project" value="TreeGrafter"/>
</dbReference>
<evidence type="ECO:0000313" key="9">
    <source>
        <dbReference type="EMBL" id="MBR7619497.1"/>
    </source>
</evidence>
<keyword evidence="6" id="KW-0472">Membrane</keyword>
<dbReference type="RefSeq" id="WP_215339847.1">
    <property type="nucleotide sequence ID" value="NZ_JAGSGD010000001.1"/>
</dbReference>
<evidence type="ECO:0000256" key="8">
    <source>
        <dbReference type="SAM" id="SignalP"/>
    </source>
</evidence>
<evidence type="ECO:0000256" key="4">
    <source>
        <dbReference type="ARBA" id="ARBA00022452"/>
    </source>
</evidence>
<dbReference type="InterPro" id="IPR003423">
    <property type="entry name" value="OMP_efflux"/>
</dbReference>
<organism evidence="9 10">
    <name type="scientific">Phenylobacterium glaciei</name>
    <dbReference type="NCBI Taxonomy" id="2803784"/>
    <lineage>
        <taxon>Bacteria</taxon>
        <taxon>Pseudomonadati</taxon>
        <taxon>Pseudomonadota</taxon>
        <taxon>Alphaproteobacteria</taxon>
        <taxon>Caulobacterales</taxon>
        <taxon>Caulobacteraceae</taxon>
        <taxon>Phenylobacterium</taxon>
    </lineage>
</organism>
<evidence type="ECO:0000256" key="1">
    <source>
        <dbReference type="ARBA" id="ARBA00004442"/>
    </source>
</evidence>
<dbReference type="PANTHER" id="PTHR30026">
    <property type="entry name" value="OUTER MEMBRANE PROTEIN TOLC"/>
    <property type="match status" value="1"/>
</dbReference>
<dbReference type="GO" id="GO:0015562">
    <property type="term" value="F:efflux transmembrane transporter activity"/>
    <property type="evidence" value="ECO:0007669"/>
    <property type="project" value="InterPro"/>
</dbReference>
<gene>
    <name evidence="9" type="ORF">JKL49_08875</name>
</gene>
<dbReference type="InterPro" id="IPR051906">
    <property type="entry name" value="TolC-like"/>
</dbReference>
<dbReference type="GO" id="GO:0009279">
    <property type="term" value="C:cell outer membrane"/>
    <property type="evidence" value="ECO:0007669"/>
    <property type="project" value="UniProtKB-SubCell"/>
</dbReference>
<dbReference type="InterPro" id="IPR010130">
    <property type="entry name" value="T1SS_OMP_TolC"/>
</dbReference>
<keyword evidence="10" id="KW-1185">Reference proteome</keyword>
<keyword evidence="4" id="KW-1134">Transmembrane beta strand</keyword>
<dbReference type="Pfam" id="PF02321">
    <property type="entry name" value="OEP"/>
    <property type="match status" value="2"/>
</dbReference>